<proteinExistence type="predicted"/>
<dbReference type="AlphaFoldDB" id="A0A7W6NXW0"/>
<keyword evidence="3" id="KW-1185">Reference proteome</keyword>
<dbReference type="EMBL" id="JACIEH010000003">
    <property type="protein sequence ID" value="MBB4099698.1"/>
    <property type="molecule type" value="Genomic_DNA"/>
</dbReference>
<dbReference type="RefSeq" id="WP_183999073.1">
    <property type="nucleotide sequence ID" value="NZ_JACIEH010000003.1"/>
</dbReference>
<accession>A0A7W6NXW0</accession>
<evidence type="ECO:0000313" key="2">
    <source>
        <dbReference type="EMBL" id="MBB4099698.1"/>
    </source>
</evidence>
<dbReference type="SUPFAM" id="SSF56935">
    <property type="entry name" value="Porins"/>
    <property type="match status" value="1"/>
</dbReference>
<feature type="chain" id="PRO_5030600973" description="Porin" evidence="1">
    <location>
        <begin position="31"/>
        <end position="245"/>
    </location>
</feature>
<gene>
    <name evidence="2" type="ORF">GGR46_003270</name>
</gene>
<organism evidence="2 3">
    <name type="scientific">Sphingomonas kyeonggiensis</name>
    <dbReference type="NCBI Taxonomy" id="1268553"/>
    <lineage>
        <taxon>Bacteria</taxon>
        <taxon>Pseudomonadati</taxon>
        <taxon>Pseudomonadota</taxon>
        <taxon>Alphaproteobacteria</taxon>
        <taxon>Sphingomonadales</taxon>
        <taxon>Sphingomonadaceae</taxon>
        <taxon>Sphingomonas</taxon>
    </lineage>
</organism>
<sequence length="245" mass="25767">MKMRVGRTKAGIGLGVLCAAGLLLAPAIQAQTSKGDRALAAKRSSIPARAGVGIFTPAAADPKLAAVLARSGLPEGTFRFTPAESRGTARGVTVAVRASSSRALRSRDVTRDVADAATPVNLAPISYNLGVSVGWKRLAVSGDVTRVELVDQPGSRERADIGVSYTGKRLSGRLSATSDRPLANTPVLIGDKPSYSIDVGGSYSLTRNLDVTAGLRYRSEEDRLPKLNEGRRESQAVYVGTAFRF</sequence>
<protein>
    <recommendedName>
        <fullName evidence="4">Porin</fullName>
    </recommendedName>
</protein>
<comment type="caution">
    <text evidence="2">The sequence shown here is derived from an EMBL/GenBank/DDBJ whole genome shotgun (WGS) entry which is preliminary data.</text>
</comment>
<keyword evidence="1" id="KW-0732">Signal</keyword>
<evidence type="ECO:0000256" key="1">
    <source>
        <dbReference type="SAM" id="SignalP"/>
    </source>
</evidence>
<evidence type="ECO:0000313" key="3">
    <source>
        <dbReference type="Proteomes" id="UP000557392"/>
    </source>
</evidence>
<dbReference type="Proteomes" id="UP000557392">
    <property type="component" value="Unassembled WGS sequence"/>
</dbReference>
<feature type="signal peptide" evidence="1">
    <location>
        <begin position="1"/>
        <end position="30"/>
    </location>
</feature>
<name>A0A7W6NXW0_9SPHN</name>
<reference evidence="2 3" key="1">
    <citation type="submission" date="2020-08" db="EMBL/GenBank/DDBJ databases">
        <title>Genomic Encyclopedia of Type Strains, Phase IV (KMG-IV): sequencing the most valuable type-strain genomes for metagenomic binning, comparative biology and taxonomic classification.</title>
        <authorList>
            <person name="Goeker M."/>
        </authorList>
    </citation>
    <scope>NUCLEOTIDE SEQUENCE [LARGE SCALE GENOMIC DNA]</scope>
    <source>
        <strain evidence="2 3">DSM 101806</strain>
    </source>
</reference>
<evidence type="ECO:0008006" key="4">
    <source>
        <dbReference type="Google" id="ProtNLM"/>
    </source>
</evidence>